<dbReference type="PANTHER" id="PTHR43520:SF32">
    <property type="entry name" value="COPPER RESISTANCE P-TYPE ATPASE (EUROFUNG)"/>
    <property type="match status" value="1"/>
</dbReference>
<keyword evidence="6" id="KW-0547">Nucleotide-binding</keyword>
<dbReference type="GO" id="GO:0005507">
    <property type="term" value="F:copper ion binding"/>
    <property type="evidence" value="ECO:0007669"/>
    <property type="project" value="TreeGrafter"/>
</dbReference>
<evidence type="ECO:0000313" key="17">
    <source>
        <dbReference type="Proteomes" id="UP000245884"/>
    </source>
</evidence>
<evidence type="ECO:0000256" key="2">
    <source>
        <dbReference type="ARBA" id="ARBA00006024"/>
    </source>
</evidence>
<comment type="similarity">
    <text evidence="3">Belongs to the shugoshin family.</text>
</comment>
<feature type="region of interest" description="Disordered" evidence="13">
    <location>
        <begin position="852"/>
        <end position="871"/>
    </location>
</feature>
<evidence type="ECO:0000256" key="5">
    <source>
        <dbReference type="ARBA" id="ARBA00022723"/>
    </source>
</evidence>
<dbReference type="STRING" id="1569628.A0A316V1K8"/>
<feature type="transmembrane region" description="Helical" evidence="14">
    <location>
        <begin position="1205"/>
        <end position="1224"/>
    </location>
</feature>
<dbReference type="SFLD" id="SFLDF00027">
    <property type="entry name" value="p-type_atpase"/>
    <property type="match status" value="1"/>
</dbReference>
<feature type="compositionally biased region" description="Acidic residues" evidence="13">
    <location>
        <begin position="143"/>
        <end position="156"/>
    </location>
</feature>
<dbReference type="GO" id="GO:0016887">
    <property type="term" value="F:ATP hydrolysis activity"/>
    <property type="evidence" value="ECO:0007669"/>
    <property type="project" value="InterPro"/>
</dbReference>
<feature type="compositionally biased region" description="Basic and acidic residues" evidence="13">
    <location>
        <begin position="157"/>
        <end position="181"/>
    </location>
</feature>
<proteinExistence type="inferred from homology"/>
<dbReference type="Gene3D" id="3.40.50.1000">
    <property type="entry name" value="HAD superfamily/HAD-like"/>
    <property type="match status" value="1"/>
</dbReference>
<evidence type="ECO:0000259" key="15">
    <source>
        <dbReference type="PROSITE" id="PS50846"/>
    </source>
</evidence>
<dbReference type="PRINTS" id="PR00119">
    <property type="entry name" value="CATATPASE"/>
</dbReference>
<evidence type="ECO:0000256" key="7">
    <source>
        <dbReference type="ARBA" id="ARBA00022829"/>
    </source>
</evidence>
<evidence type="ECO:0000256" key="9">
    <source>
        <dbReference type="ARBA" id="ARBA00022967"/>
    </source>
</evidence>
<keyword evidence="17" id="KW-1185">Reference proteome</keyword>
<evidence type="ECO:0000256" key="6">
    <source>
        <dbReference type="ARBA" id="ARBA00022741"/>
    </source>
</evidence>
<dbReference type="EMBL" id="KZ819662">
    <property type="protein sequence ID" value="PWN31144.1"/>
    <property type="molecule type" value="Genomic_DNA"/>
</dbReference>
<feature type="coiled-coil region" evidence="12">
    <location>
        <begin position="39"/>
        <end position="73"/>
    </location>
</feature>
<dbReference type="SFLD" id="SFLDG00002">
    <property type="entry name" value="C1.7:_P-type_atpase_like"/>
    <property type="match status" value="1"/>
</dbReference>
<feature type="compositionally biased region" description="Basic and acidic residues" evidence="13">
    <location>
        <begin position="354"/>
        <end position="364"/>
    </location>
</feature>
<name>A0A316V1K8_9BASI</name>
<evidence type="ECO:0000256" key="11">
    <source>
        <dbReference type="ARBA" id="ARBA00023136"/>
    </source>
</evidence>
<evidence type="ECO:0000313" key="16">
    <source>
        <dbReference type="EMBL" id="PWN31144.1"/>
    </source>
</evidence>
<dbReference type="Gene3D" id="3.40.1110.10">
    <property type="entry name" value="Calcium-transporting ATPase, cytoplasmic domain N"/>
    <property type="match status" value="1"/>
</dbReference>
<dbReference type="Pfam" id="PF00403">
    <property type="entry name" value="HMA"/>
    <property type="match status" value="2"/>
</dbReference>
<accession>A0A316V1K8</accession>
<dbReference type="SUPFAM" id="SSF81660">
    <property type="entry name" value="Metal cation-transporting ATPase, ATP-binding domain N"/>
    <property type="match status" value="1"/>
</dbReference>
<feature type="transmembrane region" description="Helical" evidence="14">
    <location>
        <begin position="1417"/>
        <end position="1439"/>
    </location>
</feature>
<gene>
    <name evidence="16" type="ORF">BDZ90DRAFT_273325</name>
</gene>
<dbReference type="GO" id="GO:0016020">
    <property type="term" value="C:membrane"/>
    <property type="evidence" value="ECO:0007669"/>
    <property type="project" value="UniProtKB-SubCell"/>
</dbReference>
<keyword evidence="11 14" id="KW-0472">Membrane</keyword>
<feature type="domain" description="HMA" evidence="15">
    <location>
        <begin position="775"/>
        <end position="839"/>
    </location>
</feature>
<protein>
    <submittedName>
        <fullName evidence="16">Heavy metal translocatin</fullName>
    </submittedName>
</protein>
<feature type="region of interest" description="Disordered" evidence="13">
    <location>
        <begin position="564"/>
        <end position="631"/>
    </location>
</feature>
<feature type="transmembrane region" description="Helical" evidence="14">
    <location>
        <begin position="1268"/>
        <end position="1285"/>
    </location>
</feature>
<organism evidence="16 17">
    <name type="scientific">Jaminaea rosea</name>
    <dbReference type="NCBI Taxonomy" id="1569628"/>
    <lineage>
        <taxon>Eukaryota</taxon>
        <taxon>Fungi</taxon>
        <taxon>Dikarya</taxon>
        <taxon>Basidiomycota</taxon>
        <taxon>Ustilaginomycotina</taxon>
        <taxon>Exobasidiomycetes</taxon>
        <taxon>Microstromatales</taxon>
        <taxon>Microstromatales incertae sedis</taxon>
        <taxon>Jaminaea</taxon>
    </lineage>
</organism>
<evidence type="ECO:0000256" key="14">
    <source>
        <dbReference type="SAM" id="Phobius"/>
    </source>
</evidence>
<feature type="compositionally biased region" description="Low complexity" evidence="13">
    <location>
        <begin position="506"/>
        <end position="545"/>
    </location>
</feature>
<dbReference type="NCBIfam" id="TIGR01525">
    <property type="entry name" value="ATPase-IB_hvy"/>
    <property type="match status" value="1"/>
</dbReference>
<feature type="compositionally biased region" description="Low complexity" evidence="13">
    <location>
        <begin position="327"/>
        <end position="342"/>
    </location>
</feature>
<keyword evidence="9" id="KW-1278">Translocase</keyword>
<sequence>MPATRRSSGWLNGGIEGTDTMDYVLEHLEQFKRKHIAQNRDVIKSNAFLQIRIRELEERIQQLEAERNRVHFENCQLRSRGGSDAARRVWLDLGRAMGFMDPSSSSSSQRLANQHITLDPDALPPGIARAVAKAPEIEQIREELEEGGGETEGEDQEERRGGEFESEKRRRVAQEEEEPRRTAPTQRVQPAPTASAAAQRKKTETMKGRQQQRKSTITRAKRADSEEAEASSPPPPEQPLPPPAAQPAASSSSTSTRTRTLPAAPSSSSSRARSSSPLESSAGEEEAPAASSRTRASRRSSVRTVNYALPKLNTKMRKPDPEDTKPAPSTASSASSARSSLAGTDAQSSPLGGDLKDLKRERQASPKLAAPRQPRLRHSRSSETLPRRNANAPTSRSSSLPRDQDDSEEAGHSEDEQADGTQLATTGDEDDTIVGRPGAAFSPKAAMGETLSELFDTQASSSRPTSALDTSEDDGGEESTVPAAPRAAPVPRSMSSTAASRNKSVGTSSSSTASSSSSSSSSGRRPSSSSGLSSSSTAGGPAPARKQPRASALTDADWAMLTSGASSTANGRTSSSSSSSTTSTLPPSLADLASTALWPSTPQINGGHNGGRVASGGGAGSTALGGQRKVSALSKSKSLTNLGGAGGGGAGFVPSRAGGMKGKATGVGNGNATQQAMRALTSSSATNASGAAGSGGVWLSLSGQRSPWASEMIPVGPWPRERSAAAIGIDDEELMYNEAVFGLASCLLTSHSHSHFTLAMLEETAPTASTATQTETLLLSVPSLHCSSCVSAIQQTLSPHATSIDVDVPGKTVTLDHSPAITPVSKLAALLQEIGYRVADVQVLEHGRASSSELTMSPHSPSAVLDSVAGDDDEESVIAEEKRRHHAHCKACQDTLNDPRLALDVIVSSSGPRTKRVDLSIEGMTCSSCVGGITKALRGEGWITGVDVALLTNSASVAIDGSHDPQEVVELIEDLGYGASVEGIELLGGKEEETGEKGERREEGQLIRRTATIQLKGFHCPRCPQRVIQALHALNDDDDTRAVSVHKAPTEADPTVEISYLPHAPGFTIRRILQHIATLDPAFTASLRQPTSPEDRANAIRARERRGILLRVVLTLVLAIPTFVVGVVFMSNLAPSSSTASRYFSHRLSGVMRSEWILLALSTPVYLFAADVFHRRAAKTLWVLWRPASRTPVLQRFLRFGSMDVLISLGVTVAYFASLGQVAATASRSGSTGQLGMGVKLGLGMDMGPGSGMPGMDAGMDSTHSDSYFDSVVFLTLFLLLGRLLEALSKAKTGETVAKLGTLRPNSATLAEGGEVVSAELLEVGDVVTVPHGASPPWDGTLVDEQAQFSEATLTGESMPVSKASGAPVYSGTINLGSPVSVRITAASGKSLLDQVIDLVRQGQTRRAPVEDLADKLTAHFVPVIVLIALTTWLVWLALGLSGRLPSDWLDVAHGGWPFWSLQFAIAVFVVACPCGIGLAAPTAIYVGGGLAAEHGILAKGGGEAFQLASQIDAVIFDKTGTLTRGEVVIADFVQLDDAGERWDEQTTRACLSLLEGRSSHPIARAVCDWAGDEAKESGNVEMSDVVEVPGKGVRGVATTPDGRKAEVMVGNEAMLQQHEVAISPSSAGALQGWKQQGKSVLLFAGRHIDSSDLSTPWQLLAILSASDTIRPEAPSVVTALESRGIHCWMLSGDNRLAAASVARIVGIDPSRVVAEVLPEQKVEQVKRIRTGDGKGRRTVAMVGDGINDSPALALADVGIAIGTGSDVAISAASFVLLNANLRTLLVLFDLSRAVLRRVKSNFFWAILYNAVALPVAAGVLYPVVAGGKHVRLDPVWASLAMALSSVSVVCSSLLLRVPVPVLGWRSAVKKQVDLPPSFFFTDTYFSFTTCAIFLARQQAPTPAVIMAVQTVQAKAASSTSYTPCLSVGDGTRISLALKSGRAASAVPASTATKEKTRCKAIASPAQVKRRAQSRWRKYWRDLAVLHVFHSVTPCTTLRMVVPASVVGSQPACM</sequence>
<dbReference type="GO" id="GO:0045132">
    <property type="term" value="P:meiotic chromosome segregation"/>
    <property type="evidence" value="ECO:0007669"/>
    <property type="project" value="InterPro"/>
</dbReference>
<feature type="compositionally biased region" description="Low complexity" evidence="13">
    <location>
        <begin position="564"/>
        <end position="584"/>
    </location>
</feature>
<dbReference type="InterPro" id="IPR059000">
    <property type="entry name" value="ATPase_P-type_domA"/>
</dbReference>
<feature type="transmembrane region" description="Helical" evidence="14">
    <location>
        <begin position="1803"/>
        <end position="1824"/>
    </location>
</feature>
<dbReference type="InterPro" id="IPR017969">
    <property type="entry name" value="Heavy-metal-associated_CS"/>
</dbReference>
<comment type="subcellular location">
    <subcellularLocation>
        <location evidence="1">Membrane</location>
        <topology evidence="1">Multi-pass membrane protein</topology>
    </subcellularLocation>
</comment>
<dbReference type="OrthoDB" id="432719at2759"/>
<keyword evidence="8" id="KW-0067">ATP-binding</keyword>
<feature type="transmembrane region" description="Helical" evidence="14">
    <location>
        <begin position="1459"/>
        <end position="1481"/>
    </location>
</feature>
<dbReference type="Gene3D" id="3.30.70.100">
    <property type="match status" value="2"/>
</dbReference>
<keyword evidence="7" id="KW-0159">Chromosome partition</keyword>
<feature type="compositionally biased region" description="Pro residues" evidence="13">
    <location>
        <begin position="232"/>
        <end position="245"/>
    </location>
</feature>
<dbReference type="Gene3D" id="2.70.150.10">
    <property type="entry name" value="Calcium-transporting ATPase, cytoplasmic transduction domain A"/>
    <property type="match status" value="1"/>
</dbReference>
<reference evidence="16 17" key="1">
    <citation type="journal article" date="2018" name="Mol. Biol. Evol.">
        <title>Broad Genomic Sampling Reveals a Smut Pathogenic Ancestry of the Fungal Clade Ustilaginomycotina.</title>
        <authorList>
            <person name="Kijpornyongpan T."/>
            <person name="Mondo S.J."/>
            <person name="Barry K."/>
            <person name="Sandor L."/>
            <person name="Lee J."/>
            <person name="Lipzen A."/>
            <person name="Pangilinan J."/>
            <person name="LaButti K."/>
            <person name="Hainaut M."/>
            <person name="Henrissat B."/>
            <person name="Grigoriev I.V."/>
            <person name="Spatafora J.W."/>
            <person name="Aime M.C."/>
        </authorList>
    </citation>
    <scope>NUCLEOTIDE SEQUENCE [LARGE SCALE GENOMIC DNA]</scope>
    <source>
        <strain evidence="16 17">MCA 5214</strain>
    </source>
</reference>
<dbReference type="NCBIfam" id="TIGR01494">
    <property type="entry name" value="ATPase_P-type"/>
    <property type="match status" value="2"/>
</dbReference>
<dbReference type="PROSITE" id="PS01047">
    <property type="entry name" value="HMA_1"/>
    <property type="match status" value="1"/>
</dbReference>
<dbReference type="SUPFAM" id="SSF81665">
    <property type="entry name" value="Calcium ATPase, transmembrane domain M"/>
    <property type="match status" value="1"/>
</dbReference>
<evidence type="ECO:0000256" key="12">
    <source>
        <dbReference type="SAM" id="Coils"/>
    </source>
</evidence>
<dbReference type="GO" id="GO:0043682">
    <property type="term" value="F:P-type divalent copper transporter activity"/>
    <property type="evidence" value="ECO:0007669"/>
    <property type="project" value="TreeGrafter"/>
</dbReference>
<dbReference type="InterPro" id="IPR027256">
    <property type="entry name" value="P-typ_ATPase_IB"/>
</dbReference>
<evidence type="ECO:0000256" key="8">
    <source>
        <dbReference type="ARBA" id="ARBA00022840"/>
    </source>
</evidence>
<keyword evidence="5" id="KW-0479">Metal-binding</keyword>
<dbReference type="InterPro" id="IPR001757">
    <property type="entry name" value="P_typ_ATPase"/>
</dbReference>
<evidence type="ECO:0000256" key="1">
    <source>
        <dbReference type="ARBA" id="ARBA00004141"/>
    </source>
</evidence>
<dbReference type="Pfam" id="PF00702">
    <property type="entry name" value="Hydrolase"/>
    <property type="match status" value="1"/>
</dbReference>
<dbReference type="PROSITE" id="PS00154">
    <property type="entry name" value="ATPASE_E1_E2"/>
    <property type="match status" value="1"/>
</dbReference>
<dbReference type="GO" id="GO:0055070">
    <property type="term" value="P:copper ion homeostasis"/>
    <property type="evidence" value="ECO:0007669"/>
    <property type="project" value="TreeGrafter"/>
</dbReference>
<dbReference type="CDD" id="cd00371">
    <property type="entry name" value="HMA"/>
    <property type="match status" value="2"/>
</dbReference>
<dbReference type="GO" id="GO:0005524">
    <property type="term" value="F:ATP binding"/>
    <property type="evidence" value="ECO:0007669"/>
    <property type="project" value="UniProtKB-KW"/>
</dbReference>
<feature type="compositionally biased region" description="Gly residues" evidence="13">
    <location>
        <begin position="607"/>
        <end position="620"/>
    </location>
</feature>
<feature type="region of interest" description="Disordered" evidence="13">
    <location>
        <begin position="143"/>
        <end position="552"/>
    </location>
</feature>
<dbReference type="InterPro" id="IPR018303">
    <property type="entry name" value="ATPase_P-typ_P_site"/>
</dbReference>
<keyword evidence="12" id="KW-0175">Coiled coil</keyword>
<evidence type="ECO:0000256" key="4">
    <source>
        <dbReference type="ARBA" id="ARBA00022692"/>
    </source>
</evidence>
<dbReference type="FunFam" id="3.30.70.100:FF:000001">
    <property type="entry name" value="ATPase copper transporting beta"/>
    <property type="match status" value="1"/>
</dbReference>
<feature type="compositionally biased region" description="Polar residues" evidence="13">
    <location>
        <begin position="455"/>
        <end position="469"/>
    </location>
</feature>
<dbReference type="InterPro" id="IPR011515">
    <property type="entry name" value="Shugoshin_C"/>
</dbReference>
<dbReference type="InterPro" id="IPR023214">
    <property type="entry name" value="HAD_sf"/>
</dbReference>
<dbReference type="InterPro" id="IPR023298">
    <property type="entry name" value="ATPase_P-typ_TM_dom_sf"/>
</dbReference>
<dbReference type="Pfam" id="PF07557">
    <property type="entry name" value="Shugoshin_C"/>
    <property type="match status" value="1"/>
</dbReference>
<dbReference type="GO" id="GO:0000775">
    <property type="term" value="C:chromosome, centromeric region"/>
    <property type="evidence" value="ECO:0007669"/>
    <property type="project" value="InterPro"/>
</dbReference>
<dbReference type="SUPFAM" id="SSF81653">
    <property type="entry name" value="Calcium ATPase, transduction domain A"/>
    <property type="match status" value="1"/>
</dbReference>
<dbReference type="InterPro" id="IPR044492">
    <property type="entry name" value="P_typ_ATPase_HD_dom"/>
</dbReference>
<feature type="transmembrane region" description="Helical" evidence="14">
    <location>
        <begin position="1836"/>
        <end position="1856"/>
    </location>
</feature>
<dbReference type="Proteomes" id="UP000245884">
    <property type="component" value="Unassembled WGS sequence"/>
</dbReference>
<feature type="compositionally biased region" description="Polar residues" evidence="13">
    <location>
        <begin position="493"/>
        <end position="505"/>
    </location>
</feature>
<dbReference type="SUPFAM" id="SSF56784">
    <property type="entry name" value="HAD-like"/>
    <property type="match status" value="1"/>
</dbReference>
<dbReference type="RefSeq" id="XP_025365756.1">
    <property type="nucleotide sequence ID" value="XM_025508796.1"/>
</dbReference>
<dbReference type="InterPro" id="IPR006121">
    <property type="entry name" value="HMA_dom"/>
</dbReference>
<dbReference type="Pfam" id="PF00122">
    <property type="entry name" value="E1-E2_ATPase"/>
    <property type="match status" value="1"/>
</dbReference>
<feature type="domain" description="HMA" evidence="15">
    <location>
        <begin position="915"/>
        <end position="980"/>
    </location>
</feature>
<keyword evidence="10 14" id="KW-1133">Transmembrane helix</keyword>
<dbReference type="GeneID" id="37030619"/>
<dbReference type="GO" id="GO:0005634">
    <property type="term" value="C:nucleus"/>
    <property type="evidence" value="ECO:0007669"/>
    <property type="project" value="InterPro"/>
</dbReference>
<dbReference type="InterPro" id="IPR036163">
    <property type="entry name" value="HMA_dom_sf"/>
</dbReference>
<dbReference type="SFLD" id="SFLDS00003">
    <property type="entry name" value="Haloacid_Dehalogenase"/>
    <property type="match status" value="1"/>
</dbReference>
<evidence type="ECO:0000256" key="3">
    <source>
        <dbReference type="ARBA" id="ARBA00010845"/>
    </source>
</evidence>
<dbReference type="InterPro" id="IPR008250">
    <property type="entry name" value="ATPase_P-typ_transduc_dom_A_sf"/>
</dbReference>
<dbReference type="InterPro" id="IPR036412">
    <property type="entry name" value="HAD-like_sf"/>
</dbReference>
<dbReference type="SUPFAM" id="SSF55008">
    <property type="entry name" value="HMA, heavy metal-associated domain"/>
    <property type="match status" value="2"/>
</dbReference>
<feature type="transmembrane region" description="Helical" evidence="14">
    <location>
        <begin position="1108"/>
        <end position="1130"/>
    </location>
</feature>
<dbReference type="InterPro" id="IPR023299">
    <property type="entry name" value="ATPase_P-typ_cyto_dom_N"/>
</dbReference>
<comment type="similarity">
    <text evidence="2">Belongs to the cation transport ATPase (P-type) (TC 3.A.3) family. Type IB subfamily.</text>
</comment>
<evidence type="ECO:0000256" key="10">
    <source>
        <dbReference type="ARBA" id="ARBA00022989"/>
    </source>
</evidence>
<evidence type="ECO:0000256" key="13">
    <source>
        <dbReference type="SAM" id="MobiDB-lite"/>
    </source>
</evidence>
<feature type="compositionally biased region" description="Polar residues" evidence="13">
    <location>
        <begin position="391"/>
        <end position="401"/>
    </location>
</feature>
<feature type="compositionally biased region" description="Low complexity" evidence="13">
    <location>
        <begin position="246"/>
        <end position="281"/>
    </location>
</feature>
<feature type="compositionally biased region" description="Low complexity" evidence="13">
    <location>
        <begin position="481"/>
        <end position="492"/>
    </location>
</feature>
<dbReference type="PROSITE" id="PS50846">
    <property type="entry name" value="HMA_2"/>
    <property type="match status" value="2"/>
</dbReference>
<dbReference type="PANTHER" id="PTHR43520">
    <property type="entry name" value="ATP7, ISOFORM B"/>
    <property type="match status" value="1"/>
</dbReference>
<keyword evidence="4 14" id="KW-0812">Transmembrane</keyword>